<gene>
    <name evidence="2" type="ORF">HPP92_017272</name>
</gene>
<comment type="caution">
    <text evidence="2">The sequence shown here is derived from an EMBL/GenBank/DDBJ whole genome shotgun (WGS) entry which is preliminary data.</text>
</comment>
<feature type="region of interest" description="Disordered" evidence="1">
    <location>
        <begin position="15"/>
        <end position="38"/>
    </location>
</feature>
<proteinExistence type="predicted"/>
<dbReference type="Proteomes" id="UP000636800">
    <property type="component" value="Unassembled WGS sequence"/>
</dbReference>
<protein>
    <submittedName>
        <fullName evidence="2">Uncharacterized protein</fullName>
    </submittedName>
</protein>
<keyword evidence="3" id="KW-1185">Reference proteome</keyword>
<feature type="compositionally biased region" description="Basic residues" evidence="1">
    <location>
        <begin position="18"/>
        <end position="27"/>
    </location>
</feature>
<sequence>MAMAIAMAMAMATARDTKIKKEKRRSKMAGTASGNKSCPAAAHELPLFPFVELPNLFRVCI</sequence>
<evidence type="ECO:0000256" key="1">
    <source>
        <dbReference type="SAM" id="MobiDB-lite"/>
    </source>
</evidence>
<evidence type="ECO:0000313" key="2">
    <source>
        <dbReference type="EMBL" id="KAG0470572.1"/>
    </source>
</evidence>
<reference evidence="2 3" key="1">
    <citation type="journal article" date="2020" name="Nat. Food">
        <title>A phased Vanilla planifolia genome enables genetic improvement of flavour and production.</title>
        <authorList>
            <person name="Hasing T."/>
            <person name="Tang H."/>
            <person name="Brym M."/>
            <person name="Khazi F."/>
            <person name="Huang T."/>
            <person name="Chambers A.H."/>
        </authorList>
    </citation>
    <scope>NUCLEOTIDE SEQUENCE [LARGE SCALE GENOMIC DNA]</scope>
    <source>
        <tissue evidence="2">Leaf</tissue>
    </source>
</reference>
<dbReference type="AlphaFoldDB" id="A0A835UQS7"/>
<dbReference type="OrthoDB" id="10616754at2759"/>
<organism evidence="2 3">
    <name type="scientific">Vanilla planifolia</name>
    <name type="common">Vanilla</name>
    <dbReference type="NCBI Taxonomy" id="51239"/>
    <lineage>
        <taxon>Eukaryota</taxon>
        <taxon>Viridiplantae</taxon>
        <taxon>Streptophyta</taxon>
        <taxon>Embryophyta</taxon>
        <taxon>Tracheophyta</taxon>
        <taxon>Spermatophyta</taxon>
        <taxon>Magnoliopsida</taxon>
        <taxon>Liliopsida</taxon>
        <taxon>Asparagales</taxon>
        <taxon>Orchidaceae</taxon>
        <taxon>Vanilloideae</taxon>
        <taxon>Vanilleae</taxon>
        <taxon>Vanilla</taxon>
    </lineage>
</organism>
<name>A0A835UQS7_VANPL</name>
<accession>A0A835UQS7</accession>
<evidence type="ECO:0000313" key="3">
    <source>
        <dbReference type="Proteomes" id="UP000636800"/>
    </source>
</evidence>
<dbReference type="EMBL" id="JADCNL010000008">
    <property type="protein sequence ID" value="KAG0470572.1"/>
    <property type="molecule type" value="Genomic_DNA"/>
</dbReference>